<reference evidence="1" key="1">
    <citation type="submission" date="2020-03" db="EMBL/GenBank/DDBJ databases">
        <title>The deep terrestrial virosphere.</title>
        <authorList>
            <person name="Holmfeldt K."/>
            <person name="Nilsson E."/>
            <person name="Simone D."/>
            <person name="Lopez-Fernandez M."/>
            <person name="Wu X."/>
            <person name="de Brujin I."/>
            <person name="Lundin D."/>
            <person name="Andersson A."/>
            <person name="Bertilsson S."/>
            <person name="Dopson M."/>
        </authorList>
    </citation>
    <scope>NUCLEOTIDE SEQUENCE</scope>
    <source>
        <strain evidence="1">MM415B02230</strain>
    </source>
</reference>
<protein>
    <submittedName>
        <fullName evidence="1">Uncharacterized protein</fullName>
    </submittedName>
</protein>
<proteinExistence type="predicted"/>
<name>A0A6M3KU06_9ZZZZ</name>
<evidence type="ECO:0000313" key="1">
    <source>
        <dbReference type="EMBL" id="QJA85360.1"/>
    </source>
</evidence>
<gene>
    <name evidence="1" type="ORF">MM415B02230_0014</name>
</gene>
<accession>A0A6M3KU06</accession>
<organism evidence="1">
    <name type="scientific">viral metagenome</name>
    <dbReference type="NCBI Taxonomy" id="1070528"/>
    <lineage>
        <taxon>unclassified sequences</taxon>
        <taxon>metagenomes</taxon>
        <taxon>organismal metagenomes</taxon>
    </lineage>
</organism>
<dbReference type="AlphaFoldDB" id="A0A6M3KU06"/>
<sequence>MWRINMYFEEQKNSNGGIVGYDFNINVLENSEMELKDGVLEISFPYKFENVDSIFKVKLNFKDIRKIRELLSMFSLEEHYNET</sequence>
<dbReference type="EMBL" id="MT142569">
    <property type="protein sequence ID" value="QJA85360.1"/>
    <property type="molecule type" value="Genomic_DNA"/>
</dbReference>